<feature type="compositionally biased region" description="Basic and acidic residues" evidence="1">
    <location>
        <begin position="1"/>
        <end position="13"/>
    </location>
</feature>
<accession>A0ABP4Q7V2</accession>
<reference evidence="3" key="1">
    <citation type="journal article" date="2019" name="Int. J. Syst. Evol. Microbiol.">
        <title>The Global Catalogue of Microorganisms (GCM) 10K type strain sequencing project: providing services to taxonomists for standard genome sequencing and annotation.</title>
        <authorList>
            <consortium name="The Broad Institute Genomics Platform"/>
            <consortium name="The Broad Institute Genome Sequencing Center for Infectious Disease"/>
            <person name="Wu L."/>
            <person name="Ma J."/>
        </authorList>
    </citation>
    <scope>NUCLEOTIDE SEQUENCE [LARGE SCALE GENOMIC DNA]</scope>
    <source>
        <strain evidence="3">JCM 14969</strain>
    </source>
</reference>
<organism evidence="2 3">
    <name type="scientific">Kribbella sancticallisti</name>
    <dbReference type="NCBI Taxonomy" id="460087"/>
    <lineage>
        <taxon>Bacteria</taxon>
        <taxon>Bacillati</taxon>
        <taxon>Actinomycetota</taxon>
        <taxon>Actinomycetes</taxon>
        <taxon>Propionibacteriales</taxon>
        <taxon>Kribbellaceae</taxon>
        <taxon>Kribbella</taxon>
    </lineage>
</organism>
<evidence type="ECO:0000256" key="1">
    <source>
        <dbReference type="SAM" id="MobiDB-lite"/>
    </source>
</evidence>
<dbReference type="Proteomes" id="UP001500393">
    <property type="component" value="Unassembled WGS sequence"/>
</dbReference>
<keyword evidence="3" id="KW-1185">Reference proteome</keyword>
<dbReference type="EMBL" id="BAAAOS010000053">
    <property type="protein sequence ID" value="GAA1603587.1"/>
    <property type="molecule type" value="Genomic_DNA"/>
</dbReference>
<evidence type="ECO:0000313" key="3">
    <source>
        <dbReference type="Proteomes" id="UP001500393"/>
    </source>
</evidence>
<comment type="caution">
    <text evidence="2">The sequence shown here is derived from an EMBL/GenBank/DDBJ whole genome shotgun (WGS) entry which is preliminary data.</text>
</comment>
<sequence length="143" mass="15617">MDEGARQRERAARQEAGGAEPRNYLQTVPAPSAKAAGGVTDAPAHMPATVPMIDRVARVLPENIRSYRDPRWADSVPTGTWLHEHRYSPPSRCPITGLITVATGSEGWGFESLRARQQSPSHLRWMAWALSGATGLEESCRTA</sequence>
<name>A0ABP4Q7V2_9ACTN</name>
<gene>
    <name evidence="2" type="ORF">GCM10009789_67010</name>
</gene>
<protein>
    <submittedName>
        <fullName evidence="2">Uncharacterized protein</fullName>
    </submittedName>
</protein>
<evidence type="ECO:0000313" key="2">
    <source>
        <dbReference type="EMBL" id="GAA1603587.1"/>
    </source>
</evidence>
<proteinExistence type="predicted"/>
<feature type="region of interest" description="Disordered" evidence="1">
    <location>
        <begin position="1"/>
        <end position="24"/>
    </location>
</feature>